<reference evidence="10 11" key="1">
    <citation type="submission" date="2018-07" db="EMBL/GenBank/DDBJ databases">
        <title>Genomic Encyclopedia of Type Strains, Phase IV (KMG-IV): sequencing the most valuable type-strain genomes for metagenomic binning, comparative biology and taxonomic classification.</title>
        <authorList>
            <person name="Goeker M."/>
        </authorList>
    </citation>
    <scope>NUCLEOTIDE SEQUENCE [LARGE SCALE GENOMIC DNA]</scope>
    <source>
        <strain evidence="10 11">DSM 21352</strain>
    </source>
</reference>
<dbReference type="EMBL" id="QQAV01000001">
    <property type="protein sequence ID" value="RDI29249.1"/>
    <property type="molecule type" value="Genomic_DNA"/>
</dbReference>
<dbReference type="InterPro" id="IPR037523">
    <property type="entry name" value="VOC_core"/>
</dbReference>
<dbReference type="Pfam" id="PF00903">
    <property type="entry name" value="Glyoxalase"/>
    <property type="match status" value="1"/>
</dbReference>
<dbReference type="Proteomes" id="UP000255265">
    <property type="component" value="Unassembled WGS sequence"/>
</dbReference>
<feature type="domain" description="VOC" evidence="9">
    <location>
        <begin position="23"/>
        <end position="142"/>
    </location>
</feature>
<evidence type="ECO:0000256" key="2">
    <source>
        <dbReference type="ARBA" id="ARBA00008784"/>
    </source>
</evidence>
<keyword evidence="3" id="KW-0479">Metal-binding</keyword>
<dbReference type="InterPro" id="IPR004360">
    <property type="entry name" value="Glyas_Fos-R_dOase_dom"/>
</dbReference>
<comment type="caution">
    <text evidence="10">The sequence shown here is derived from an EMBL/GenBank/DDBJ whole genome shotgun (WGS) entry which is preliminary data.</text>
</comment>
<dbReference type="PROSITE" id="PS51819">
    <property type="entry name" value="VOC"/>
    <property type="match status" value="1"/>
</dbReference>
<evidence type="ECO:0000256" key="4">
    <source>
        <dbReference type="ARBA" id="ARBA00022797"/>
    </source>
</evidence>
<dbReference type="GO" id="GO:0008198">
    <property type="term" value="F:ferrous iron binding"/>
    <property type="evidence" value="ECO:0007669"/>
    <property type="project" value="InterPro"/>
</dbReference>
<evidence type="ECO:0000256" key="6">
    <source>
        <dbReference type="ARBA" id="ARBA00023002"/>
    </source>
</evidence>
<evidence type="ECO:0000313" key="11">
    <source>
        <dbReference type="Proteomes" id="UP000255265"/>
    </source>
</evidence>
<evidence type="ECO:0000259" key="9">
    <source>
        <dbReference type="PROSITE" id="PS51819"/>
    </source>
</evidence>
<keyword evidence="10" id="KW-0456">Lyase</keyword>
<evidence type="ECO:0000256" key="1">
    <source>
        <dbReference type="ARBA" id="ARBA00001954"/>
    </source>
</evidence>
<dbReference type="InterPro" id="IPR029068">
    <property type="entry name" value="Glyas_Bleomycin-R_OHBP_Dase"/>
</dbReference>
<protein>
    <submittedName>
        <fullName evidence="10">Catechol 2,3-dioxygenase-like lactoylglutathione lyase family enzyme</fullName>
    </submittedName>
</protein>
<organism evidence="10 11">
    <name type="scientific">Pseudacidovorax intermedius</name>
    <dbReference type="NCBI Taxonomy" id="433924"/>
    <lineage>
        <taxon>Bacteria</taxon>
        <taxon>Pseudomonadati</taxon>
        <taxon>Pseudomonadota</taxon>
        <taxon>Betaproteobacteria</taxon>
        <taxon>Burkholderiales</taxon>
        <taxon>Comamonadaceae</taxon>
        <taxon>Pseudacidovorax</taxon>
    </lineage>
</organism>
<name>A0A370FSC2_9BURK</name>
<comment type="cofactor">
    <cofactor evidence="1 8">
        <name>Fe(2+)</name>
        <dbReference type="ChEBI" id="CHEBI:29033"/>
    </cofactor>
</comment>
<dbReference type="GO" id="GO:0016829">
    <property type="term" value="F:lyase activity"/>
    <property type="evidence" value="ECO:0007669"/>
    <property type="project" value="UniProtKB-KW"/>
</dbReference>
<dbReference type="PROSITE" id="PS00082">
    <property type="entry name" value="EXTRADIOL_DIOXYGENAS"/>
    <property type="match status" value="1"/>
</dbReference>
<keyword evidence="5 8" id="KW-0223">Dioxygenase</keyword>
<keyword evidence="4 8" id="KW-0058">Aromatic hydrocarbons catabolism</keyword>
<keyword evidence="11" id="KW-1185">Reference proteome</keyword>
<dbReference type="GO" id="GO:0051213">
    <property type="term" value="F:dioxygenase activity"/>
    <property type="evidence" value="ECO:0007669"/>
    <property type="project" value="UniProtKB-KW"/>
</dbReference>
<dbReference type="Gene3D" id="3.10.180.10">
    <property type="entry name" value="2,3-Dihydroxybiphenyl 1,2-Dioxygenase, domain 1"/>
    <property type="match status" value="1"/>
</dbReference>
<evidence type="ECO:0000313" key="10">
    <source>
        <dbReference type="EMBL" id="RDI29249.1"/>
    </source>
</evidence>
<evidence type="ECO:0000256" key="5">
    <source>
        <dbReference type="ARBA" id="ARBA00022964"/>
    </source>
</evidence>
<evidence type="ECO:0000256" key="3">
    <source>
        <dbReference type="ARBA" id="ARBA00022723"/>
    </source>
</evidence>
<keyword evidence="6 8" id="KW-0560">Oxidoreductase</keyword>
<proteinExistence type="inferred from homology"/>
<dbReference type="InterPro" id="IPR000486">
    <property type="entry name" value="Xdiol_ring_cleave_dOase_1/2"/>
</dbReference>
<comment type="similarity">
    <text evidence="2 8">Belongs to the extradiol ring-cleavage dioxygenase family.</text>
</comment>
<sequence length="198" mass="22450">MACQAFRSRSETKLTLQTPLQLQFSHIGLYVTDLARMAGFYKRALRFTQTDAGDLGPVQLVFLSRDPSEHHQLVLATGRPADMAFNVVNQLSFRVPDVATLRAFHDRLLAEGASEMLPVTHGNAVSVYCRDPEGNRLELFMDTPWYCEQPLREPIDLAQSDEAILAQAEAIAKRFPKFMSRAQWQAEVTRRMQEDQHG</sequence>
<gene>
    <name evidence="10" type="ORF">DFR41_1011005</name>
</gene>
<keyword evidence="7 8" id="KW-0408">Iron</keyword>
<dbReference type="SUPFAM" id="SSF54593">
    <property type="entry name" value="Glyoxalase/Bleomycin resistance protein/Dihydroxybiphenyl dioxygenase"/>
    <property type="match status" value="1"/>
</dbReference>
<evidence type="ECO:0000256" key="8">
    <source>
        <dbReference type="RuleBase" id="RU000683"/>
    </source>
</evidence>
<accession>A0A370FSC2</accession>
<dbReference type="AlphaFoldDB" id="A0A370FSC2"/>
<evidence type="ECO:0000256" key="7">
    <source>
        <dbReference type="ARBA" id="ARBA00023004"/>
    </source>
</evidence>
<dbReference type="STRING" id="433924.NS331_20660"/>